<feature type="transmembrane region" description="Helical" evidence="8">
    <location>
        <begin position="572"/>
        <end position="592"/>
    </location>
</feature>
<accession>A0A2J7RI49</accession>
<protein>
    <recommendedName>
        <fullName evidence="9">Putative ionotropic receptor ligand binding domain-containing protein</fullName>
    </recommendedName>
</protein>
<feature type="transmembrane region" description="Helical" evidence="8">
    <location>
        <begin position="325"/>
        <end position="346"/>
    </location>
</feature>
<keyword evidence="2" id="KW-1003">Cell membrane</keyword>
<feature type="transmembrane region" description="Helical" evidence="8">
    <location>
        <begin position="358"/>
        <end position="381"/>
    </location>
</feature>
<keyword evidence="11" id="KW-1185">Reference proteome</keyword>
<comment type="subcellular location">
    <subcellularLocation>
        <location evidence="1">Cell membrane</location>
        <topology evidence="1">Multi-pass membrane protein</topology>
    </subcellularLocation>
</comment>
<sequence>MEAGLSFKIFLLLGIVNKDTSLLTTNQRHLVFHVIAEARRHFDPYRTLLISSSDLDNGLIDFLLQYMNEMTLWSLNVCGSGTTTLETSQQHHDKIASYVIVVRDCGDLEKQTAVLTKSVVWNSRARFLIVLSVESPTPRMMALRIIQEFWENTRVLEAVVLVQHNTEVHFYTWFPYQSGDHCDTVTTVTLLKKQTIGYYDESTGNGDLFQNKVPKNFQGCPLRVLNTGGSDDIAPIDNILRNFNFTLVKGKRSNMPISKHEEISLALFRIMFGEADILYGGIPLIYDIAKVVDVTVPFFETKLAWYVPCGKPYSRIQRISQIFSMYLWFALSGTIFLVTAVIWCLANRALEIRVYRHVSSILYNIWAIVLGVSVTAMPRTFRLRTIIFPWICYCFAISSVFQTFFTSYLVDPGLQQQISSIDELLGSGMQFGFRPDLKHYYEKSDRRRNQELLNRSGGCSSTSECLRRIIRTRDYATIAESWYVKKVLSKSRNGEYVCPMNDVEIFPIYLIVCLSKGHMFLDPLNKITFSLIEAGIILQESKQQKIYNDIIIKKEDNDEGYFVFTIVHLRMVFYLLFLGYFLSFIALLAEILCHRIIVTRNNIAAIFCNRRSNF</sequence>
<evidence type="ECO:0000313" key="10">
    <source>
        <dbReference type="EMBL" id="PNF40503.1"/>
    </source>
</evidence>
<organism evidence="10 11">
    <name type="scientific">Cryptotermes secundus</name>
    <dbReference type="NCBI Taxonomy" id="105785"/>
    <lineage>
        <taxon>Eukaryota</taxon>
        <taxon>Metazoa</taxon>
        <taxon>Ecdysozoa</taxon>
        <taxon>Arthropoda</taxon>
        <taxon>Hexapoda</taxon>
        <taxon>Insecta</taxon>
        <taxon>Pterygota</taxon>
        <taxon>Neoptera</taxon>
        <taxon>Polyneoptera</taxon>
        <taxon>Dictyoptera</taxon>
        <taxon>Blattodea</taxon>
        <taxon>Blattoidea</taxon>
        <taxon>Termitoidae</taxon>
        <taxon>Kalotermitidae</taxon>
        <taxon>Cryptotermitinae</taxon>
        <taxon>Cryptotermes</taxon>
    </lineage>
</organism>
<dbReference type="Proteomes" id="UP000235965">
    <property type="component" value="Unassembled WGS sequence"/>
</dbReference>
<evidence type="ECO:0000256" key="7">
    <source>
        <dbReference type="ARBA" id="ARBA00023180"/>
    </source>
</evidence>
<dbReference type="AlphaFoldDB" id="A0A2J7RI49"/>
<keyword evidence="6" id="KW-0675">Receptor</keyword>
<evidence type="ECO:0000259" key="9">
    <source>
        <dbReference type="Pfam" id="PF24061"/>
    </source>
</evidence>
<keyword evidence="5 8" id="KW-0472">Membrane</keyword>
<evidence type="ECO:0000256" key="5">
    <source>
        <dbReference type="ARBA" id="ARBA00023136"/>
    </source>
</evidence>
<evidence type="ECO:0000256" key="8">
    <source>
        <dbReference type="SAM" id="Phobius"/>
    </source>
</evidence>
<dbReference type="InParanoid" id="A0A2J7RI49"/>
<name>A0A2J7RI49_9NEOP</name>
<evidence type="ECO:0000256" key="2">
    <source>
        <dbReference type="ARBA" id="ARBA00022475"/>
    </source>
</evidence>
<dbReference type="EMBL" id="NEVH01003505">
    <property type="protein sequence ID" value="PNF40503.1"/>
    <property type="molecule type" value="Genomic_DNA"/>
</dbReference>
<dbReference type="STRING" id="105785.A0A2J7RI49"/>
<dbReference type="PANTHER" id="PTHR42643:SF30">
    <property type="entry name" value="IONOTROPIC RECEPTOR 40A-RELATED"/>
    <property type="match status" value="1"/>
</dbReference>
<evidence type="ECO:0000256" key="6">
    <source>
        <dbReference type="ARBA" id="ARBA00023170"/>
    </source>
</evidence>
<evidence type="ECO:0000256" key="4">
    <source>
        <dbReference type="ARBA" id="ARBA00022989"/>
    </source>
</evidence>
<dbReference type="OrthoDB" id="6506757at2759"/>
<feature type="transmembrane region" description="Helical" evidence="8">
    <location>
        <begin position="387"/>
        <end position="410"/>
    </location>
</feature>
<dbReference type="InterPro" id="IPR052192">
    <property type="entry name" value="Insect_Ionotropic_Sensory_Rcpt"/>
</dbReference>
<keyword evidence="7" id="KW-0325">Glycoprotein</keyword>
<gene>
    <name evidence="10" type="ORF">B7P43_G08155</name>
</gene>
<dbReference type="PANTHER" id="PTHR42643">
    <property type="entry name" value="IONOTROPIC RECEPTOR 20A-RELATED"/>
    <property type="match status" value="1"/>
</dbReference>
<evidence type="ECO:0000313" key="11">
    <source>
        <dbReference type="Proteomes" id="UP000235965"/>
    </source>
</evidence>
<dbReference type="Pfam" id="PF24061">
    <property type="entry name" value="LBD_receptor"/>
    <property type="match status" value="1"/>
</dbReference>
<evidence type="ECO:0000256" key="3">
    <source>
        <dbReference type="ARBA" id="ARBA00022692"/>
    </source>
</evidence>
<dbReference type="Gene3D" id="1.10.287.70">
    <property type="match status" value="1"/>
</dbReference>
<evidence type="ECO:0000256" key="1">
    <source>
        <dbReference type="ARBA" id="ARBA00004651"/>
    </source>
</evidence>
<dbReference type="InterPro" id="IPR056198">
    <property type="entry name" value="LBD_receptor"/>
</dbReference>
<comment type="caution">
    <text evidence="10">The sequence shown here is derived from an EMBL/GenBank/DDBJ whole genome shotgun (WGS) entry which is preliminary data.</text>
</comment>
<keyword evidence="3 8" id="KW-0812">Transmembrane</keyword>
<dbReference type="GO" id="GO:0005886">
    <property type="term" value="C:plasma membrane"/>
    <property type="evidence" value="ECO:0007669"/>
    <property type="project" value="UniProtKB-SubCell"/>
</dbReference>
<dbReference type="FunCoup" id="A0A2J7RI49">
    <property type="interactions" value="87"/>
</dbReference>
<feature type="domain" description="Putative ionotropic receptor ligand binding" evidence="9">
    <location>
        <begin position="82"/>
        <end position="192"/>
    </location>
</feature>
<reference evidence="10 11" key="1">
    <citation type="submission" date="2017-12" db="EMBL/GenBank/DDBJ databases">
        <title>Hemimetabolous genomes reveal molecular basis of termite eusociality.</title>
        <authorList>
            <person name="Harrison M.C."/>
            <person name="Jongepier E."/>
            <person name="Robertson H.M."/>
            <person name="Arning N."/>
            <person name="Bitard-Feildel T."/>
            <person name="Chao H."/>
            <person name="Childers C.P."/>
            <person name="Dinh H."/>
            <person name="Doddapaneni H."/>
            <person name="Dugan S."/>
            <person name="Gowin J."/>
            <person name="Greiner C."/>
            <person name="Han Y."/>
            <person name="Hu H."/>
            <person name="Hughes D.S.T."/>
            <person name="Huylmans A.-K."/>
            <person name="Kemena C."/>
            <person name="Kremer L.P.M."/>
            <person name="Lee S.L."/>
            <person name="Lopez-Ezquerra A."/>
            <person name="Mallet L."/>
            <person name="Monroy-Kuhn J.M."/>
            <person name="Moser A."/>
            <person name="Murali S.C."/>
            <person name="Muzny D.M."/>
            <person name="Otani S."/>
            <person name="Piulachs M.-D."/>
            <person name="Poelchau M."/>
            <person name="Qu J."/>
            <person name="Schaub F."/>
            <person name="Wada-Katsumata A."/>
            <person name="Worley K.C."/>
            <person name="Xie Q."/>
            <person name="Ylla G."/>
            <person name="Poulsen M."/>
            <person name="Gibbs R.A."/>
            <person name="Schal C."/>
            <person name="Richards S."/>
            <person name="Belles X."/>
            <person name="Korb J."/>
            <person name="Bornberg-Bauer E."/>
        </authorList>
    </citation>
    <scope>NUCLEOTIDE SEQUENCE [LARGE SCALE GENOMIC DNA]</scope>
    <source>
        <tissue evidence="10">Whole body</tissue>
    </source>
</reference>
<keyword evidence="4 8" id="KW-1133">Transmembrane helix</keyword>
<proteinExistence type="predicted"/>
<dbReference type="SUPFAM" id="SSF53850">
    <property type="entry name" value="Periplasmic binding protein-like II"/>
    <property type="match status" value="1"/>
</dbReference>